<dbReference type="InterPro" id="IPR017106">
    <property type="entry name" value="Coatomer_gsu"/>
</dbReference>
<dbReference type="Pfam" id="PF00646">
    <property type="entry name" value="F-box"/>
    <property type="match status" value="1"/>
</dbReference>
<proteinExistence type="predicted"/>
<dbReference type="Gene3D" id="3.30.310.10">
    <property type="entry name" value="TATA-Binding Protein"/>
    <property type="match status" value="1"/>
</dbReference>
<dbReference type="GO" id="GO:0030126">
    <property type="term" value="C:COPI vesicle coat"/>
    <property type="evidence" value="ECO:0007669"/>
    <property type="project" value="InterPro"/>
</dbReference>
<dbReference type="InterPro" id="IPR053781">
    <property type="entry name" value="F-box_AtFBL13-like"/>
</dbReference>
<dbReference type="InterPro" id="IPR013040">
    <property type="entry name" value="Coatomer_gsu_app_Ig-like_dom"/>
</dbReference>
<dbReference type="SUPFAM" id="SSF49348">
    <property type="entry name" value="Clathrin adaptor appendage domain"/>
    <property type="match status" value="1"/>
</dbReference>
<dbReference type="InterPro" id="IPR032675">
    <property type="entry name" value="LRR_dom_sf"/>
</dbReference>
<dbReference type="Pfam" id="PF23622">
    <property type="entry name" value="LRR_At1g61320_AtMIF1"/>
    <property type="match status" value="1"/>
</dbReference>
<dbReference type="Pfam" id="PF16381">
    <property type="entry name" value="Coatomer_g_Cpla"/>
    <property type="match status" value="1"/>
</dbReference>
<evidence type="ECO:0000313" key="2">
    <source>
        <dbReference type="EMBL" id="OWM83482.1"/>
    </source>
</evidence>
<organism evidence="2 3">
    <name type="scientific">Punica granatum</name>
    <name type="common">Pomegranate</name>
    <dbReference type="NCBI Taxonomy" id="22663"/>
    <lineage>
        <taxon>Eukaryota</taxon>
        <taxon>Viridiplantae</taxon>
        <taxon>Streptophyta</taxon>
        <taxon>Embryophyta</taxon>
        <taxon>Tracheophyta</taxon>
        <taxon>Spermatophyta</taxon>
        <taxon>Magnoliopsida</taxon>
        <taxon>eudicotyledons</taxon>
        <taxon>Gunneridae</taxon>
        <taxon>Pentapetalae</taxon>
        <taxon>rosids</taxon>
        <taxon>malvids</taxon>
        <taxon>Myrtales</taxon>
        <taxon>Lythraceae</taxon>
        <taxon>Punica</taxon>
    </lineage>
</organism>
<dbReference type="GO" id="GO:0000139">
    <property type="term" value="C:Golgi membrane"/>
    <property type="evidence" value="ECO:0007669"/>
    <property type="project" value="TreeGrafter"/>
</dbReference>
<sequence length="688" mass="76644">MDICPVMAEARCRKLSDNQHEAHSSRLYDLPDVVLYHILSFLPMKDVVKTSTLSKRWQYLWASVPNLEFRECDFPERSLFMNFVDRAFIFRDRSSIKSLSLSCEVLRDASRINAWITAATRGDLVELSLNLKDDEPITLPCCIFGSGTIKKFELNSSAILKSHSSACLSNLKAVSLTGVTFVDDRSVQNLFSSPLLEELSISECKWMNLKTVTISAPKLKKLSICDYNLEEYVSYDCRVEIHGASLKSLLFQGVLINQYSICSAIQLVEVEISSCSSFPHDDVGYDIVARHSHELLKGLSSVECLTLSDFFLLDLGRRIELFDALPVFSMMTELKVTTEFVSLQDPGFLLLLKRSPNLRTLEIRDEYEAFEESMRAVPLCFHTQLKRIVIGSFGGNPYEFLAVKAFLKAATVLREMVIHVRDRATLYLNTLGADGAIAETNEDASEFLFGSLDVPLVNLETKFSSFGKLFKSSAPVELTEAETEYAVTVLVDASEAEEFAEIASMPLRSLPYDSPGQTYVAFEKPQGVPAVGKFSNILRFIVKEVELSTGEAEDDGVEDEYQLEELEVVAADYLQKVGVSNFRNAWENMNPDSERVDEYGLGPRESLSEAVNAVINLLGMQPSEGTEVVPSNSRSHTCLLSGVFIGSMRVLVRLSFGIDGEREVAMKLAIRSDDESVSDAIHEIVASG</sequence>
<dbReference type="InterPro" id="IPR036047">
    <property type="entry name" value="F-box-like_dom_sf"/>
</dbReference>
<dbReference type="GO" id="GO:0005793">
    <property type="term" value="C:endoplasmic reticulum-Golgi intermediate compartment"/>
    <property type="evidence" value="ECO:0007669"/>
    <property type="project" value="TreeGrafter"/>
</dbReference>
<dbReference type="GO" id="GO:0006891">
    <property type="term" value="P:intra-Golgi vesicle-mediated transport"/>
    <property type="evidence" value="ECO:0007669"/>
    <property type="project" value="TreeGrafter"/>
</dbReference>
<dbReference type="SMART" id="SM00256">
    <property type="entry name" value="FBOX"/>
    <property type="match status" value="1"/>
</dbReference>
<dbReference type="GO" id="GO:0009306">
    <property type="term" value="P:protein secretion"/>
    <property type="evidence" value="ECO:0007669"/>
    <property type="project" value="TreeGrafter"/>
</dbReference>
<dbReference type="GO" id="GO:0005198">
    <property type="term" value="F:structural molecule activity"/>
    <property type="evidence" value="ECO:0007669"/>
    <property type="project" value="InterPro"/>
</dbReference>
<accession>A0A218XGM9</accession>
<dbReference type="SUPFAM" id="SSF52047">
    <property type="entry name" value="RNI-like"/>
    <property type="match status" value="1"/>
</dbReference>
<name>A0A218XGM9_PUNGR</name>
<dbReference type="CDD" id="cd22160">
    <property type="entry name" value="F-box_AtFBL13-like"/>
    <property type="match status" value="1"/>
</dbReference>
<dbReference type="InterPro" id="IPR001810">
    <property type="entry name" value="F-box_dom"/>
</dbReference>
<dbReference type="Gene3D" id="3.80.10.10">
    <property type="entry name" value="Ribonuclease Inhibitor"/>
    <property type="match status" value="1"/>
</dbReference>
<dbReference type="FunFam" id="3.30.310.10:FF:000011">
    <property type="entry name" value="Coatomer subunit gamma"/>
    <property type="match status" value="1"/>
</dbReference>
<dbReference type="SUPFAM" id="SSF81383">
    <property type="entry name" value="F-box domain"/>
    <property type="match status" value="1"/>
</dbReference>
<dbReference type="GO" id="GO:0006886">
    <property type="term" value="P:intracellular protein transport"/>
    <property type="evidence" value="ECO:0007669"/>
    <property type="project" value="InterPro"/>
</dbReference>
<dbReference type="InterPro" id="IPR032154">
    <property type="entry name" value="Coatomer_g_Cpla"/>
</dbReference>
<dbReference type="Proteomes" id="UP000197138">
    <property type="component" value="Unassembled WGS sequence"/>
</dbReference>
<dbReference type="InterPro" id="IPR055357">
    <property type="entry name" value="LRR_At1g61320_AtMIF1"/>
</dbReference>
<dbReference type="Pfam" id="PF08752">
    <property type="entry name" value="COP-gamma_platf"/>
    <property type="match status" value="1"/>
</dbReference>
<feature type="domain" description="F-box" evidence="1">
    <location>
        <begin position="24"/>
        <end position="72"/>
    </location>
</feature>
<reference evidence="3" key="1">
    <citation type="journal article" date="2017" name="Plant J.">
        <title>The pomegranate (Punica granatum L.) genome and the genomics of punicalagin biosynthesis.</title>
        <authorList>
            <person name="Qin G."/>
            <person name="Xu C."/>
            <person name="Ming R."/>
            <person name="Tang H."/>
            <person name="Guyot R."/>
            <person name="Kramer E.M."/>
            <person name="Hu Y."/>
            <person name="Yi X."/>
            <person name="Qi Y."/>
            <person name="Xu X."/>
            <person name="Gao Z."/>
            <person name="Pan H."/>
            <person name="Jian J."/>
            <person name="Tian Y."/>
            <person name="Yue Z."/>
            <person name="Xu Y."/>
        </authorList>
    </citation>
    <scope>NUCLEOTIDE SEQUENCE [LARGE SCALE GENOMIC DNA]</scope>
    <source>
        <strain evidence="3">cv. Dabenzi</strain>
    </source>
</reference>
<protein>
    <recommendedName>
        <fullName evidence="1">F-box domain-containing protein</fullName>
    </recommendedName>
</protein>
<dbReference type="PROSITE" id="PS50181">
    <property type="entry name" value="FBOX"/>
    <property type="match status" value="1"/>
</dbReference>
<dbReference type="GO" id="GO:0005783">
    <property type="term" value="C:endoplasmic reticulum"/>
    <property type="evidence" value="ECO:0007669"/>
    <property type="project" value="TreeGrafter"/>
</dbReference>
<dbReference type="InterPro" id="IPR013041">
    <property type="entry name" value="Clathrin_app_Ig-like_sf"/>
</dbReference>
<dbReference type="EMBL" id="MTKT01001932">
    <property type="protein sequence ID" value="OWM83482.1"/>
    <property type="molecule type" value="Genomic_DNA"/>
</dbReference>
<dbReference type="Gene3D" id="1.20.1280.50">
    <property type="match status" value="1"/>
</dbReference>
<dbReference type="SUPFAM" id="SSF55711">
    <property type="entry name" value="Subdomain of clathrin and coatomer appendage domain"/>
    <property type="match status" value="1"/>
</dbReference>
<gene>
    <name evidence="2" type="ORF">CDL15_Pgr012963</name>
</gene>
<comment type="caution">
    <text evidence="2">The sequence shown here is derived from an EMBL/GenBank/DDBJ whole genome shotgun (WGS) entry which is preliminary data.</text>
</comment>
<evidence type="ECO:0000313" key="3">
    <source>
        <dbReference type="Proteomes" id="UP000197138"/>
    </source>
</evidence>
<dbReference type="AlphaFoldDB" id="A0A218XGM9"/>
<dbReference type="InterPro" id="IPR009028">
    <property type="entry name" value="Coatomer/calthrin_app_sub_C"/>
</dbReference>
<dbReference type="InterPro" id="IPR037067">
    <property type="entry name" value="Coatomer_gsu_app_sf"/>
</dbReference>
<dbReference type="Gene3D" id="2.60.40.1480">
    <property type="entry name" value="Coatomer, gamma subunit, appendage domain"/>
    <property type="match status" value="2"/>
</dbReference>
<dbReference type="Pfam" id="PF08387">
    <property type="entry name" value="FBD"/>
    <property type="match status" value="1"/>
</dbReference>
<dbReference type="PANTHER" id="PTHR10261">
    <property type="entry name" value="COATOMER SUBUNIT GAMMA"/>
    <property type="match status" value="1"/>
</dbReference>
<dbReference type="GO" id="GO:0006888">
    <property type="term" value="P:endoplasmic reticulum to Golgi vesicle-mediated transport"/>
    <property type="evidence" value="ECO:0007669"/>
    <property type="project" value="TreeGrafter"/>
</dbReference>
<dbReference type="InterPro" id="IPR012295">
    <property type="entry name" value="TBP_dom_sf"/>
</dbReference>
<evidence type="ECO:0000259" key="1">
    <source>
        <dbReference type="PROSITE" id="PS50181"/>
    </source>
</evidence>
<dbReference type="InterPro" id="IPR006566">
    <property type="entry name" value="FBD"/>
</dbReference>
<dbReference type="PANTHER" id="PTHR10261:SF0">
    <property type="entry name" value="COATOMER SUBUNIT GAMMA-2"/>
    <property type="match status" value="1"/>
</dbReference>